<reference evidence="2" key="1">
    <citation type="journal article" date="2019" name="Int. J. Syst. Evol. Microbiol.">
        <title>The Global Catalogue of Microorganisms (GCM) 10K type strain sequencing project: providing services to taxonomists for standard genome sequencing and annotation.</title>
        <authorList>
            <consortium name="The Broad Institute Genomics Platform"/>
            <consortium name="The Broad Institute Genome Sequencing Center for Infectious Disease"/>
            <person name="Wu L."/>
            <person name="Ma J."/>
        </authorList>
    </citation>
    <scope>NUCLEOTIDE SEQUENCE [LARGE SCALE GENOMIC DNA]</scope>
    <source>
        <strain evidence="2">CCUG 62793</strain>
    </source>
</reference>
<dbReference type="Proteomes" id="UP001597287">
    <property type="component" value="Unassembled WGS sequence"/>
</dbReference>
<sequence length="525" mass="57805">MNLGNGFAAGLAQGQQFTRGIFDAYRAGQQMADVQDQAAQKEALKGIASATAVESTGYTADQGKELEGLAAKGYKIDFDDAQKAYVARNDAGDTKTIAMQGVTDFLGERSVGSLSREQQDSTRMLAMADVIGRTDPERGLQMRQQFRQGQHAEKRQAREEKQWAREDGIEALDKEIGQSFKDSLRGEDGKERAATADDYLANMQQKIARYSGAGFAKEAESAMKEHYAMANIKLQTESKEREAAITKTIARLDAGDASGVMDYYNKFLPTGDKLTGVELGKDGKVVAQRVRPDGSELPPMTMGSIDELRTGLLKSADYKFAYQISQDQFTNNLKLRSERRADNADRRAAGADARAAATHGIAMEDRRQRLNDKRELRDVREAMARESNPSISDTQIRAVRAGILQTPGADNAKAKYDYDPVKVQKAFGETIPGRFAGDKDTVKRDIDKERRFQEFMADNPSIRDVDEGLVKFNAADVKRTRGEKAGRASAVQGAMSPEAIATTAKKYGMTEDQVRDKLRSQGLIK</sequence>
<evidence type="ECO:0000313" key="2">
    <source>
        <dbReference type="Proteomes" id="UP001597287"/>
    </source>
</evidence>
<accession>A0ABW5ELZ4</accession>
<keyword evidence="2" id="KW-1185">Reference proteome</keyword>
<proteinExistence type="predicted"/>
<comment type="caution">
    <text evidence="1">The sequence shown here is derived from an EMBL/GenBank/DDBJ whole genome shotgun (WGS) entry which is preliminary data.</text>
</comment>
<organism evidence="1 2">
    <name type="scientific">Delftia deserti</name>
    <dbReference type="NCBI Taxonomy" id="1651218"/>
    <lineage>
        <taxon>Bacteria</taxon>
        <taxon>Pseudomonadati</taxon>
        <taxon>Pseudomonadota</taxon>
        <taxon>Betaproteobacteria</taxon>
        <taxon>Burkholderiales</taxon>
        <taxon>Comamonadaceae</taxon>
        <taxon>Delftia</taxon>
    </lineage>
</organism>
<name>A0ABW5ELZ4_9BURK</name>
<evidence type="ECO:0000313" key="1">
    <source>
        <dbReference type="EMBL" id="MFD2317894.1"/>
    </source>
</evidence>
<gene>
    <name evidence="1" type="ORF">ACFSPV_04210</name>
</gene>
<protein>
    <submittedName>
        <fullName evidence="1">Uncharacterized protein</fullName>
    </submittedName>
</protein>
<dbReference type="RefSeq" id="WP_374621700.1">
    <property type="nucleotide sequence ID" value="NZ_JBHSIH010000001.1"/>
</dbReference>
<dbReference type="EMBL" id="JBHUIG010000003">
    <property type="protein sequence ID" value="MFD2317894.1"/>
    <property type="molecule type" value="Genomic_DNA"/>
</dbReference>